<sequence>MTLSRLRLAALPLALLLVLGISQTGCSGMNNTGKGAVVGAGSGGVIGAVIGRATGSTARGAIIGAAVGGAAGAVIGRQMDRQARELDNDLPDDVTVTPIPSEDGNTTAIAINFNNDLLFDLGKSTLKAGVQADLRDLAASLNRYPNYDVTIVGHASTDGGTQLNQNLSEARARSVRDFLAVQGVASNRLENFGRGEMEPIPGIPGTSPQNRRVEIAIYPSEQFRQNMEDPSYRDEYSRQNGLN</sequence>
<evidence type="ECO:0000256" key="2">
    <source>
        <dbReference type="ARBA" id="ARBA00023136"/>
    </source>
</evidence>
<comment type="subcellular location">
    <subcellularLocation>
        <location evidence="1">Cell outer membrane</location>
    </subcellularLocation>
</comment>
<dbReference type="PANTHER" id="PTHR30329:SF21">
    <property type="entry name" value="LIPOPROTEIN YIAD-RELATED"/>
    <property type="match status" value="1"/>
</dbReference>
<dbReference type="CDD" id="cd07185">
    <property type="entry name" value="OmpA_C-like"/>
    <property type="match status" value="1"/>
</dbReference>
<keyword evidence="3" id="KW-0998">Cell outer membrane</keyword>
<evidence type="ECO:0000256" key="3">
    <source>
        <dbReference type="ARBA" id="ARBA00023237"/>
    </source>
</evidence>
<keyword evidence="8" id="KW-1185">Reference proteome</keyword>
<dbReference type="InParanoid" id="A0A259TW14"/>
<dbReference type="GO" id="GO:0009279">
    <property type="term" value="C:cell outer membrane"/>
    <property type="evidence" value="ECO:0007669"/>
    <property type="project" value="UniProtKB-SubCell"/>
</dbReference>
<dbReference type="PANTHER" id="PTHR30329">
    <property type="entry name" value="STATOR ELEMENT OF FLAGELLAR MOTOR COMPLEX"/>
    <property type="match status" value="1"/>
</dbReference>
<name>A0A259TW14_9BACT</name>
<dbReference type="Pfam" id="PF00691">
    <property type="entry name" value="OmpA"/>
    <property type="match status" value="1"/>
</dbReference>
<dbReference type="InterPro" id="IPR006665">
    <property type="entry name" value="OmpA-like"/>
</dbReference>
<evidence type="ECO:0000313" key="8">
    <source>
        <dbReference type="Proteomes" id="UP000216446"/>
    </source>
</evidence>
<dbReference type="AlphaFoldDB" id="A0A259TW14"/>
<dbReference type="InterPro" id="IPR039567">
    <property type="entry name" value="Gly-zipper"/>
</dbReference>
<dbReference type="PROSITE" id="PS51123">
    <property type="entry name" value="OMPA_2"/>
    <property type="match status" value="1"/>
</dbReference>
<evidence type="ECO:0000256" key="1">
    <source>
        <dbReference type="ARBA" id="ARBA00004442"/>
    </source>
</evidence>
<dbReference type="Pfam" id="PF13488">
    <property type="entry name" value="Gly-zipper_Omp"/>
    <property type="match status" value="1"/>
</dbReference>
<dbReference type="InterPro" id="IPR006664">
    <property type="entry name" value="OMP_bac"/>
</dbReference>
<dbReference type="SUPFAM" id="SSF103088">
    <property type="entry name" value="OmpA-like"/>
    <property type="match status" value="1"/>
</dbReference>
<evidence type="ECO:0000313" key="7">
    <source>
        <dbReference type="EMBL" id="OZC01959.1"/>
    </source>
</evidence>
<evidence type="ECO:0000259" key="6">
    <source>
        <dbReference type="PROSITE" id="PS51123"/>
    </source>
</evidence>
<comment type="caution">
    <text evidence="7">The sequence shown here is derived from an EMBL/GenBank/DDBJ whole genome shotgun (WGS) entry which is preliminary data.</text>
</comment>
<evidence type="ECO:0000256" key="4">
    <source>
        <dbReference type="PROSITE-ProRule" id="PRU00473"/>
    </source>
</evidence>
<dbReference type="Proteomes" id="UP000216446">
    <property type="component" value="Unassembled WGS sequence"/>
</dbReference>
<dbReference type="InterPro" id="IPR050330">
    <property type="entry name" value="Bact_OuterMem_StrucFunc"/>
</dbReference>
<evidence type="ECO:0000256" key="5">
    <source>
        <dbReference type="SAM" id="MobiDB-lite"/>
    </source>
</evidence>
<dbReference type="RefSeq" id="WP_094545697.1">
    <property type="nucleotide sequence ID" value="NZ_MQWB01000001.1"/>
</dbReference>
<dbReference type="OrthoDB" id="9782229at2"/>
<feature type="domain" description="OmpA-like" evidence="6">
    <location>
        <begin position="106"/>
        <end position="221"/>
    </location>
</feature>
<organism evidence="7 8">
    <name type="scientific">Rubricoccus marinus</name>
    <dbReference type="NCBI Taxonomy" id="716817"/>
    <lineage>
        <taxon>Bacteria</taxon>
        <taxon>Pseudomonadati</taxon>
        <taxon>Rhodothermota</taxon>
        <taxon>Rhodothermia</taxon>
        <taxon>Rhodothermales</taxon>
        <taxon>Rubricoccaceae</taxon>
        <taxon>Rubricoccus</taxon>
    </lineage>
</organism>
<proteinExistence type="predicted"/>
<dbReference type="Gene3D" id="3.30.1330.60">
    <property type="entry name" value="OmpA-like domain"/>
    <property type="match status" value="1"/>
</dbReference>
<accession>A0A259TW14</accession>
<dbReference type="InterPro" id="IPR036737">
    <property type="entry name" value="OmpA-like_sf"/>
</dbReference>
<dbReference type="EMBL" id="MQWB01000001">
    <property type="protein sequence ID" value="OZC01959.1"/>
    <property type="molecule type" value="Genomic_DNA"/>
</dbReference>
<dbReference type="PRINTS" id="PR01021">
    <property type="entry name" value="OMPADOMAIN"/>
</dbReference>
<feature type="compositionally biased region" description="Basic and acidic residues" evidence="5">
    <location>
        <begin position="226"/>
        <end position="237"/>
    </location>
</feature>
<protein>
    <recommendedName>
        <fullName evidence="6">OmpA-like domain-containing protein</fullName>
    </recommendedName>
</protein>
<reference evidence="7 8" key="1">
    <citation type="submission" date="2016-11" db="EMBL/GenBank/DDBJ databases">
        <title>Study of marine rhodopsin-containing bacteria.</title>
        <authorList>
            <person name="Yoshizawa S."/>
            <person name="Kumagai Y."/>
            <person name="Kogure K."/>
        </authorList>
    </citation>
    <scope>NUCLEOTIDE SEQUENCE [LARGE SCALE GENOMIC DNA]</scope>
    <source>
        <strain evidence="7 8">SG-29</strain>
    </source>
</reference>
<gene>
    <name evidence="7" type="ORF">BSZ36_02560</name>
</gene>
<feature type="region of interest" description="Disordered" evidence="5">
    <location>
        <begin position="223"/>
        <end position="243"/>
    </location>
</feature>
<keyword evidence="2 4" id="KW-0472">Membrane</keyword>